<comment type="caution">
    <text evidence="2">The sequence shown here is derived from an EMBL/GenBank/DDBJ whole genome shotgun (WGS) entry which is preliminary data.</text>
</comment>
<sequence>MKKIKVLSILISIVIILIAFYMFRVYKTESSEINIYGIEAPFKEEVINNTSLIEQSLNKIEKLSSVGSGESSEIERSRQLDEMKHEITTLSSILAERIKLEDALKEKKVKPKESGYDYKLIFSAIFLIAALFVILSKKYDEDTRKWAFSVLTLIAGVWIGTI</sequence>
<feature type="transmembrane region" description="Helical" evidence="1">
    <location>
        <begin position="116"/>
        <end position="134"/>
    </location>
</feature>
<keyword evidence="1" id="KW-0812">Transmembrane</keyword>
<evidence type="ECO:0000256" key="1">
    <source>
        <dbReference type="SAM" id="Phobius"/>
    </source>
</evidence>
<protein>
    <submittedName>
        <fullName evidence="2">Uncharacterized protein</fullName>
    </submittedName>
</protein>
<proteinExistence type="predicted"/>
<gene>
    <name evidence="2" type="ORF">M3P09_14685</name>
</gene>
<keyword evidence="1" id="KW-1133">Transmembrane helix</keyword>
<reference evidence="2" key="1">
    <citation type="submission" date="2022-05" db="EMBL/GenBank/DDBJ databases">
        <authorList>
            <person name="Park J.-S."/>
        </authorList>
    </citation>
    <scope>NUCLEOTIDE SEQUENCE</scope>
    <source>
        <strain evidence="2">2012CJ34-3</strain>
    </source>
</reference>
<keyword evidence="3" id="KW-1185">Reference proteome</keyword>
<accession>A0ABT0QGY6</accession>
<organism evidence="2 3">
    <name type="scientific">Jejuia spongiicola</name>
    <dbReference type="NCBI Taxonomy" id="2942207"/>
    <lineage>
        <taxon>Bacteria</taxon>
        <taxon>Pseudomonadati</taxon>
        <taxon>Bacteroidota</taxon>
        <taxon>Flavobacteriia</taxon>
        <taxon>Flavobacteriales</taxon>
        <taxon>Flavobacteriaceae</taxon>
        <taxon>Jejuia</taxon>
    </lineage>
</organism>
<keyword evidence="1" id="KW-0472">Membrane</keyword>
<dbReference type="EMBL" id="JAMFLZ010000007">
    <property type="protein sequence ID" value="MCL6296256.1"/>
    <property type="molecule type" value="Genomic_DNA"/>
</dbReference>
<evidence type="ECO:0000313" key="2">
    <source>
        <dbReference type="EMBL" id="MCL6296256.1"/>
    </source>
</evidence>
<dbReference type="RefSeq" id="WP_249973724.1">
    <property type="nucleotide sequence ID" value="NZ_JAMFLZ010000007.1"/>
</dbReference>
<feature type="transmembrane region" description="Helical" evidence="1">
    <location>
        <begin position="6"/>
        <end position="23"/>
    </location>
</feature>
<name>A0ABT0QGY6_9FLAO</name>
<evidence type="ECO:0000313" key="3">
    <source>
        <dbReference type="Proteomes" id="UP001165381"/>
    </source>
</evidence>
<dbReference type="Proteomes" id="UP001165381">
    <property type="component" value="Unassembled WGS sequence"/>
</dbReference>